<protein>
    <submittedName>
        <fullName evidence="1">Uncharacterized protein</fullName>
    </submittedName>
</protein>
<gene>
    <name evidence="1" type="ORF">NDU88_006847</name>
</gene>
<comment type="caution">
    <text evidence="1">The sequence shown here is derived from an EMBL/GenBank/DDBJ whole genome shotgun (WGS) entry which is preliminary data.</text>
</comment>
<dbReference type="EMBL" id="JANPWB010000005">
    <property type="protein sequence ID" value="KAJ1190108.1"/>
    <property type="molecule type" value="Genomic_DNA"/>
</dbReference>
<dbReference type="AlphaFoldDB" id="A0AAV7UMR4"/>
<evidence type="ECO:0000313" key="1">
    <source>
        <dbReference type="EMBL" id="KAJ1190108.1"/>
    </source>
</evidence>
<keyword evidence="2" id="KW-1185">Reference proteome</keyword>
<reference evidence="1" key="1">
    <citation type="journal article" date="2022" name="bioRxiv">
        <title>Sequencing and chromosome-scale assembly of the giantPleurodeles waltlgenome.</title>
        <authorList>
            <person name="Brown T."/>
            <person name="Elewa A."/>
            <person name="Iarovenko S."/>
            <person name="Subramanian E."/>
            <person name="Araus A.J."/>
            <person name="Petzold A."/>
            <person name="Susuki M."/>
            <person name="Suzuki K.-i.T."/>
            <person name="Hayashi T."/>
            <person name="Toyoda A."/>
            <person name="Oliveira C."/>
            <person name="Osipova E."/>
            <person name="Leigh N.D."/>
            <person name="Simon A."/>
            <person name="Yun M.H."/>
        </authorList>
    </citation>
    <scope>NUCLEOTIDE SEQUENCE</scope>
    <source>
        <strain evidence="1">20211129_DDA</strain>
        <tissue evidence="1">Liver</tissue>
    </source>
</reference>
<accession>A0AAV7UMR4</accession>
<name>A0AAV7UMR4_PLEWA</name>
<dbReference type="Proteomes" id="UP001066276">
    <property type="component" value="Chromosome 3_1"/>
</dbReference>
<evidence type="ECO:0000313" key="2">
    <source>
        <dbReference type="Proteomes" id="UP001066276"/>
    </source>
</evidence>
<sequence>MRSPSRCPIPFEVKRVLQRGEAERSYALNGVGRTVPTWSGAGERAAAACAILRAALLPLGEHYEEITDGPVELQ</sequence>
<proteinExistence type="predicted"/>
<organism evidence="1 2">
    <name type="scientific">Pleurodeles waltl</name>
    <name type="common">Iberian ribbed newt</name>
    <dbReference type="NCBI Taxonomy" id="8319"/>
    <lineage>
        <taxon>Eukaryota</taxon>
        <taxon>Metazoa</taxon>
        <taxon>Chordata</taxon>
        <taxon>Craniata</taxon>
        <taxon>Vertebrata</taxon>
        <taxon>Euteleostomi</taxon>
        <taxon>Amphibia</taxon>
        <taxon>Batrachia</taxon>
        <taxon>Caudata</taxon>
        <taxon>Salamandroidea</taxon>
        <taxon>Salamandridae</taxon>
        <taxon>Pleurodelinae</taxon>
        <taxon>Pleurodeles</taxon>
    </lineage>
</organism>